<dbReference type="EMBL" id="JBJJXI010000122">
    <property type="protein sequence ID" value="KAL3389983.1"/>
    <property type="molecule type" value="Genomic_DNA"/>
</dbReference>
<proteinExistence type="predicted"/>
<protein>
    <submittedName>
        <fullName evidence="2">Uncharacterized protein</fullName>
    </submittedName>
</protein>
<gene>
    <name evidence="2" type="ORF">TKK_015330</name>
</gene>
<dbReference type="Proteomes" id="UP001627154">
    <property type="component" value="Unassembled WGS sequence"/>
</dbReference>
<evidence type="ECO:0000313" key="2">
    <source>
        <dbReference type="EMBL" id="KAL3389983.1"/>
    </source>
</evidence>
<feature type="region of interest" description="Disordered" evidence="1">
    <location>
        <begin position="38"/>
        <end position="95"/>
    </location>
</feature>
<evidence type="ECO:0000256" key="1">
    <source>
        <dbReference type="SAM" id="MobiDB-lite"/>
    </source>
</evidence>
<reference evidence="2 3" key="1">
    <citation type="journal article" date="2024" name="bioRxiv">
        <title>A reference genome for Trichogramma kaykai: A tiny desert-dwelling parasitoid wasp with competing sex-ratio distorters.</title>
        <authorList>
            <person name="Culotta J."/>
            <person name="Lindsey A.R."/>
        </authorList>
    </citation>
    <scope>NUCLEOTIDE SEQUENCE [LARGE SCALE GENOMIC DNA]</scope>
    <source>
        <strain evidence="2 3">KSX58</strain>
    </source>
</reference>
<organism evidence="2 3">
    <name type="scientific">Trichogramma kaykai</name>
    <dbReference type="NCBI Taxonomy" id="54128"/>
    <lineage>
        <taxon>Eukaryota</taxon>
        <taxon>Metazoa</taxon>
        <taxon>Ecdysozoa</taxon>
        <taxon>Arthropoda</taxon>
        <taxon>Hexapoda</taxon>
        <taxon>Insecta</taxon>
        <taxon>Pterygota</taxon>
        <taxon>Neoptera</taxon>
        <taxon>Endopterygota</taxon>
        <taxon>Hymenoptera</taxon>
        <taxon>Apocrita</taxon>
        <taxon>Proctotrupomorpha</taxon>
        <taxon>Chalcidoidea</taxon>
        <taxon>Trichogrammatidae</taxon>
        <taxon>Trichogramma</taxon>
    </lineage>
</organism>
<feature type="compositionally biased region" description="Polar residues" evidence="1">
    <location>
        <begin position="80"/>
        <end position="91"/>
    </location>
</feature>
<keyword evidence="3" id="KW-1185">Reference proteome</keyword>
<evidence type="ECO:0000313" key="3">
    <source>
        <dbReference type="Proteomes" id="UP001627154"/>
    </source>
</evidence>
<name>A0ABD2WAT1_9HYME</name>
<sequence length="267" mass="30261">METSDIILDNAQKTLSLVRQSNDRDQINAAEQRVRDLRTDRIDPTSQNFLNYRKQNNSSDSSEGLSPEKQSHITDHNDNNRLATSTPNANQVPIPAPRFELDKTRLEAIYENLSLEENPIIPPEPVPTLVDGREINKIILKKFVDQIDERKLQEDNLTRSEVFHSFYSPPTEEEPEKKSIFTKYLGQLKQYITFPSKKLEDNAAGSLPLSQNNVAGALASKENKVAGLPLGGETKNNKRETSVIFENKSLLSKDVLTNPFFNIHNNF</sequence>
<accession>A0ABD2WAT1</accession>
<dbReference type="AlphaFoldDB" id="A0ABD2WAT1"/>
<comment type="caution">
    <text evidence="2">The sequence shown here is derived from an EMBL/GenBank/DDBJ whole genome shotgun (WGS) entry which is preliminary data.</text>
</comment>
<feature type="compositionally biased region" description="Basic and acidic residues" evidence="1">
    <location>
        <begin position="69"/>
        <end position="79"/>
    </location>
</feature>
<feature type="compositionally biased region" description="Polar residues" evidence="1">
    <location>
        <begin position="44"/>
        <end position="64"/>
    </location>
</feature>